<dbReference type="InterPro" id="IPR011527">
    <property type="entry name" value="ABC1_TM_dom"/>
</dbReference>
<dbReference type="GO" id="GO:0005886">
    <property type="term" value="C:plasma membrane"/>
    <property type="evidence" value="ECO:0007669"/>
    <property type="project" value="UniProtKB-SubCell"/>
</dbReference>
<evidence type="ECO:0000256" key="10">
    <source>
        <dbReference type="SAM" id="Phobius"/>
    </source>
</evidence>
<dbReference type="GO" id="GO:0016887">
    <property type="term" value="F:ATP hydrolysis activity"/>
    <property type="evidence" value="ECO:0007669"/>
    <property type="project" value="InterPro"/>
</dbReference>
<dbReference type="Pfam" id="PF00005">
    <property type="entry name" value="ABC_tran"/>
    <property type="match status" value="1"/>
</dbReference>
<feature type="domain" description="ABC transporter" evidence="11">
    <location>
        <begin position="380"/>
        <end position="613"/>
    </location>
</feature>
<dbReference type="PANTHER" id="PTHR43394">
    <property type="entry name" value="ATP-DEPENDENT PERMEASE MDL1, MITOCHONDRIAL"/>
    <property type="match status" value="1"/>
</dbReference>
<keyword evidence="8 10" id="KW-0472">Membrane</keyword>
<dbReference type="EMBL" id="DXCF01000039">
    <property type="protein sequence ID" value="HIZ10367.1"/>
    <property type="molecule type" value="Genomic_DNA"/>
</dbReference>
<dbReference type="SUPFAM" id="SSF52540">
    <property type="entry name" value="P-loop containing nucleoside triphosphate hydrolases"/>
    <property type="match status" value="1"/>
</dbReference>
<evidence type="ECO:0000313" key="13">
    <source>
        <dbReference type="EMBL" id="HIZ10367.1"/>
    </source>
</evidence>
<protein>
    <submittedName>
        <fullName evidence="13">ABC transporter ATP-binding protein/permease</fullName>
    </submittedName>
</protein>
<evidence type="ECO:0000256" key="6">
    <source>
        <dbReference type="ARBA" id="ARBA00022840"/>
    </source>
</evidence>
<keyword evidence="5" id="KW-0547">Nucleotide-binding</keyword>
<feature type="transmembrane region" description="Helical" evidence="10">
    <location>
        <begin position="287"/>
        <end position="308"/>
    </location>
</feature>
<dbReference type="PANTHER" id="PTHR43394:SF1">
    <property type="entry name" value="ATP-BINDING CASSETTE SUB-FAMILY B MEMBER 10, MITOCHONDRIAL"/>
    <property type="match status" value="1"/>
</dbReference>
<feature type="transmembrane region" description="Helical" evidence="10">
    <location>
        <begin position="42"/>
        <end position="62"/>
    </location>
</feature>
<dbReference type="InterPro" id="IPR027417">
    <property type="entry name" value="P-loop_NTPase"/>
</dbReference>
<dbReference type="InterPro" id="IPR017871">
    <property type="entry name" value="ABC_transporter-like_CS"/>
</dbReference>
<evidence type="ECO:0000259" key="11">
    <source>
        <dbReference type="PROSITE" id="PS50893"/>
    </source>
</evidence>
<reference evidence="13" key="1">
    <citation type="journal article" date="2021" name="PeerJ">
        <title>Extensive microbial diversity within the chicken gut microbiome revealed by metagenomics and culture.</title>
        <authorList>
            <person name="Gilroy R."/>
            <person name="Ravi A."/>
            <person name="Getino M."/>
            <person name="Pursley I."/>
            <person name="Horton D.L."/>
            <person name="Alikhan N.F."/>
            <person name="Baker D."/>
            <person name="Gharbi K."/>
            <person name="Hall N."/>
            <person name="Watson M."/>
            <person name="Adriaenssens E.M."/>
            <person name="Foster-Nyarko E."/>
            <person name="Jarju S."/>
            <person name="Secka A."/>
            <person name="Antonio M."/>
            <person name="Oren A."/>
            <person name="Chaudhuri R.R."/>
            <person name="La Ragione R."/>
            <person name="Hildebrand F."/>
            <person name="Pallen M.J."/>
        </authorList>
    </citation>
    <scope>NUCLEOTIDE SEQUENCE</scope>
    <source>
        <strain evidence="13">CHK192-19661</strain>
    </source>
</reference>
<dbReference type="Pfam" id="PF00664">
    <property type="entry name" value="ABC_membrane"/>
    <property type="match status" value="1"/>
</dbReference>
<keyword evidence="6 13" id="KW-0067">ATP-binding</keyword>
<keyword evidence="2" id="KW-0813">Transport</keyword>
<comment type="caution">
    <text evidence="13">The sequence shown here is derived from an EMBL/GenBank/DDBJ whole genome shotgun (WGS) entry which is preliminary data.</text>
</comment>
<dbReference type="InterPro" id="IPR003593">
    <property type="entry name" value="AAA+_ATPase"/>
</dbReference>
<dbReference type="InterPro" id="IPR036640">
    <property type="entry name" value="ABC1_TM_sf"/>
</dbReference>
<dbReference type="InterPro" id="IPR039421">
    <property type="entry name" value="Type_1_exporter"/>
</dbReference>
<evidence type="ECO:0000256" key="9">
    <source>
        <dbReference type="SAM" id="MobiDB-lite"/>
    </source>
</evidence>
<evidence type="ECO:0000313" key="14">
    <source>
        <dbReference type="Proteomes" id="UP000824025"/>
    </source>
</evidence>
<dbReference type="FunFam" id="3.40.50.300:FF:000287">
    <property type="entry name" value="Multidrug ABC transporter ATP-binding protein"/>
    <property type="match status" value="1"/>
</dbReference>
<sequence>MSENGERRPPRRGPHGPGPRVAEKPKDFKKAMFRLIAFIKPYLALVIVALVFAVGGTVLNLLGPNVLGDLTAAIQNSFLYLPQSGIDEVFAMDMAQILRLCIFLVVIYGAGLICSYVQGLLMATVTQKNSRDLREAISEKINVLPLKYFDSHSVGDVLSRVTNDVDTIGQTLNQSVTTFVTAVVMLFGSVVMMFVTNWIMAFTAIGASLIGFVFMFLIMGKSQKFFARQQRYLGDIDGHIEEVYAGHNVIKAYNAEGKMKAQFDAINRKLYASAWKSQFFSGMMQPLMSFIGNLGYVAVCVVGAVLLVNGRIADFGVITAFTLYVRLFTSPLSQLAQAFTSMQSAAAASERVFEFLDEKELSDESGKTAYLPPAEVKGDVAFEHVRFGYDPGRVIIHDFSAEAKAGQKIAIVGPTGAGKTTMVNLLMRFYELDGGSIKIDGIPTAELTRENVHDLFCMVLQDTWLFDGTIRENVVYSKQNVTDEEVVHACKAVGLHHFVKTLPRGYDTVLDDKANLSAGQKQLVTIARAMIENAPMLILDEATSSVDTRTEELIQNAMDKLTVGRTSFIIAHRLSTIRNADLILVMKDGDIIEKGNHEQLLAENGFYAELYNSQFEQA</sequence>
<evidence type="ECO:0000256" key="8">
    <source>
        <dbReference type="ARBA" id="ARBA00023136"/>
    </source>
</evidence>
<dbReference type="InterPro" id="IPR003439">
    <property type="entry name" value="ABC_transporter-like_ATP-bd"/>
</dbReference>
<dbReference type="Gene3D" id="1.20.1560.10">
    <property type="entry name" value="ABC transporter type 1, transmembrane domain"/>
    <property type="match status" value="1"/>
</dbReference>
<keyword evidence="4 10" id="KW-0812">Transmembrane</keyword>
<evidence type="ECO:0000256" key="1">
    <source>
        <dbReference type="ARBA" id="ARBA00004651"/>
    </source>
</evidence>
<feature type="transmembrane region" description="Helical" evidence="10">
    <location>
        <begin position="97"/>
        <end position="121"/>
    </location>
</feature>
<dbReference type="Gene3D" id="3.40.50.300">
    <property type="entry name" value="P-loop containing nucleotide triphosphate hydrolases"/>
    <property type="match status" value="1"/>
</dbReference>
<dbReference type="GO" id="GO:0005524">
    <property type="term" value="F:ATP binding"/>
    <property type="evidence" value="ECO:0007669"/>
    <property type="project" value="UniProtKB-KW"/>
</dbReference>
<evidence type="ECO:0000256" key="5">
    <source>
        <dbReference type="ARBA" id="ARBA00022741"/>
    </source>
</evidence>
<keyword evidence="7 10" id="KW-1133">Transmembrane helix</keyword>
<dbReference type="SUPFAM" id="SSF90123">
    <property type="entry name" value="ABC transporter transmembrane region"/>
    <property type="match status" value="1"/>
</dbReference>
<organism evidence="13 14">
    <name type="scientific">Candidatus Borkfalkia avicola</name>
    <dbReference type="NCBI Taxonomy" id="2838503"/>
    <lineage>
        <taxon>Bacteria</taxon>
        <taxon>Bacillati</taxon>
        <taxon>Bacillota</taxon>
        <taxon>Clostridia</taxon>
        <taxon>Christensenellales</taxon>
        <taxon>Christensenellaceae</taxon>
        <taxon>Candidatus Borkfalkia</taxon>
    </lineage>
</organism>
<feature type="transmembrane region" description="Helical" evidence="10">
    <location>
        <begin position="176"/>
        <end position="195"/>
    </location>
</feature>
<evidence type="ECO:0000256" key="7">
    <source>
        <dbReference type="ARBA" id="ARBA00022989"/>
    </source>
</evidence>
<dbReference type="SMART" id="SM00382">
    <property type="entry name" value="AAA"/>
    <property type="match status" value="1"/>
</dbReference>
<keyword evidence="3" id="KW-1003">Cell membrane</keyword>
<reference evidence="13" key="2">
    <citation type="submission" date="2021-04" db="EMBL/GenBank/DDBJ databases">
        <authorList>
            <person name="Gilroy R."/>
        </authorList>
    </citation>
    <scope>NUCLEOTIDE SEQUENCE</scope>
    <source>
        <strain evidence="13">CHK192-19661</strain>
    </source>
</reference>
<dbReference type="FunFam" id="1.20.1560.10:FF:000011">
    <property type="entry name" value="Multidrug ABC transporter ATP-binding protein"/>
    <property type="match status" value="1"/>
</dbReference>
<dbReference type="GO" id="GO:0015421">
    <property type="term" value="F:ABC-type oligopeptide transporter activity"/>
    <property type="evidence" value="ECO:0007669"/>
    <property type="project" value="TreeGrafter"/>
</dbReference>
<evidence type="ECO:0000256" key="2">
    <source>
        <dbReference type="ARBA" id="ARBA00022448"/>
    </source>
</evidence>
<feature type="region of interest" description="Disordered" evidence="9">
    <location>
        <begin position="1"/>
        <end position="23"/>
    </location>
</feature>
<proteinExistence type="predicted"/>
<evidence type="ECO:0000256" key="4">
    <source>
        <dbReference type="ARBA" id="ARBA00022692"/>
    </source>
</evidence>
<accession>A0A9D2D839</accession>
<gene>
    <name evidence="13" type="ORF">H9726_07755</name>
</gene>
<dbReference type="CDD" id="cd18547">
    <property type="entry name" value="ABC_6TM_Tm288_like"/>
    <property type="match status" value="1"/>
</dbReference>
<feature type="domain" description="ABC transmembrane type-1" evidence="12">
    <location>
        <begin position="47"/>
        <end position="344"/>
    </location>
</feature>
<dbReference type="PROSITE" id="PS50929">
    <property type="entry name" value="ABC_TM1F"/>
    <property type="match status" value="1"/>
</dbReference>
<dbReference type="PROSITE" id="PS50893">
    <property type="entry name" value="ABC_TRANSPORTER_2"/>
    <property type="match status" value="1"/>
</dbReference>
<feature type="transmembrane region" description="Helical" evidence="10">
    <location>
        <begin position="201"/>
        <end position="220"/>
    </location>
</feature>
<dbReference type="CDD" id="cd03254">
    <property type="entry name" value="ABCC_Glucan_exporter_like"/>
    <property type="match status" value="1"/>
</dbReference>
<evidence type="ECO:0000259" key="12">
    <source>
        <dbReference type="PROSITE" id="PS50929"/>
    </source>
</evidence>
<dbReference type="Proteomes" id="UP000824025">
    <property type="component" value="Unassembled WGS sequence"/>
</dbReference>
<evidence type="ECO:0000256" key="3">
    <source>
        <dbReference type="ARBA" id="ARBA00022475"/>
    </source>
</evidence>
<dbReference type="PROSITE" id="PS00211">
    <property type="entry name" value="ABC_TRANSPORTER_1"/>
    <property type="match status" value="1"/>
</dbReference>
<name>A0A9D2D839_9FIRM</name>
<comment type="subcellular location">
    <subcellularLocation>
        <location evidence="1">Cell membrane</location>
        <topology evidence="1">Multi-pass membrane protein</topology>
    </subcellularLocation>
</comment>
<dbReference type="AlphaFoldDB" id="A0A9D2D839"/>